<dbReference type="OrthoDB" id="9785285at2"/>
<dbReference type="InterPro" id="IPR003148">
    <property type="entry name" value="RCK_N"/>
</dbReference>
<feature type="transmembrane region" description="Helical" evidence="2">
    <location>
        <begin position="15"/>
        <end position="37"/>
    </location>
</feature>
<dbReference type="Gene3D" id="3.40.50.720">
    <property type="entry name" value="NAD(P)-binding Rossmann-like Domain"/>
    <property type="match status" value="1"/>
</dbReference>
<keyword evidence="4" id="KW-0407">Ion channel</keyword>
<dbReference type="STRING" id="930117.SAMN05216225_10363"/>
<feature type="transmembrane region" description="Helical" evidence="2">
    <location>
        <begin position="74"/>
        <end position="96"/>
    </location>
</feature>
<keyword evidence="4" id="KW-0406">Ion transport</keyword>
<dbReference type="GO" id="GO:0006813">
    <property type="term" value="P:potassium ion transport"/>
    <property type="evidence" value="ECO:0007669"/>
    <property type="project" value="InterPro"/>
</dbReference>
<dbReference type="PANTHER" id="PTHR43833:SF9">
    <property type="entry name" value="POTASSIUM CHANNEL PROTEIN YUGO-RELATED"/>
    <property type="match status" value="1"/>
</dbReference>
<dbReference type="InterPro" id="IPR013099">
    <property type="entry name" value="K_chnl_dom"/>
</dbReference>
<dbReference type="PANTHER" id="PTHR43833">
    <property type="entry name" value="POTASSIUM CHANNEL PROTEIN 2-RELATED-RELATED"/>
    <property type="match status" value="1"/>
</dbReference>
<dbReference type="AlphaFoldDB" id="A0A1M5K5W0"/>
<sequence>MNIELFKHIYFRMPVLARLILTILLVMSLFGLIIHFVEPNEFPTIFDGIWWAFVTGSTVGYGDYVPLSTTGRMIAILLILTGGGLITFYISIFAAATVKHERDLSEGKVTYNGKKHIIFIGWNEKTRLLIELLTKSHPEIDIILIDQTLSRMSYQHYPIHFVQGDATDDATLIKANIKMAQKVIITADSSQNEKQADHFTILSTVAIRGNNKDIPIIAEILTTKQIDNALRAGATTILRPNDFMSHLLYHEVFKTHSMPFETVIHQLANQQFQQITISSELENKSFISALCQLKEEEKLLIGIIRDKEWKMNPPADFQLKKNDILITITEW</sequence>
<dbReference type="RefSeq" id="WP_072891319.1">
    <property type="nucleotide sequence ID" value="NZ_FQVW01000036.1"/>
</dbReference>
<evidence type="ECO:0000313" key="5">
    <source>
        <dbReference type="Proteomes" id="UP000183988"/>
    </source>
</evidence>
<dbReference type="GO" id="GO:0034220">
    <property type="term" value="P:monoatomic ion transmembrane transport"/>
    <property type="evidence" value="ECO:0007669"/>
    <property type="project" value="UniProtKB-KW"/>
</dbReference>
<keyword evidence="2" id="KW-0812">Transmembrane</keyword>
<keyword evidence="4" id="KW-0813">Transport</keyword>
<keyword evidence="2" id="KW-1133">Transmembrane helix</keyword>
<dbReference type="PROSITE" id="PS51201">
    <property type="entry name" value="RCK_N"/>
    <property type="match status" value="1"/>
</dbReference>
<evidence type="ECO:0000256" key="1">
    <source>
        <dbReference type="ARBA" id="ARBA00004651"/>
    </source>
</evidence>
<evidence type="ECO:0000313" key="4">
    <source>
        <dbReference type="EMBL" id="SHG48175.1"/>
    </source>
</evidence>
<dbReference type="SUPFAM" id="SSF81324">
    <property type="entry name" value="Voltage-gated potassium channels"/>
    <property type="match status" value="1"/>
</dbReference>
<keyword evidence="2" id="KW-0472">Membrane</keyword>
<proteinExistence type="predicted"/>
<dbReference type="InterPro" id="IPR036291">
    <property type="entry name" value="NAD(P)-bd_dom_sf"/>
</dbReference>
<dbReference type="Pfam" id="PF07885">
    <property type="entry name" value="Ion_trans_2"/>
    <property type="match status" value="1"/>
</dbReference>
<keyword evidence="5" id="KW-1185">Reference proteome</keyword>
<dbReference type="SUPFAM" id="SSF51735">
    <property type="entry name" value="NAD(P)-binding Rossmann-fold domains"/>
    <property type="match status" value="1"/>
</dbReference>
<name>A0A1M5K5W0_9BACI</name>
<accession>A0A1M5K5W0</accession>
<dbReference type="EMBL" id="FQVW01000036">
    <property type="protein sequence ID" value="SHG48175.1"/>
    <property type="molecule type" value="Genomic_DNA"/>
</dbReference>
<dbReference type="Pfam" id="PF02254">
    <property type="entry name" value="TrkA_N"/>
    <property type="match status" value="1"/>
</dbReference>
<feature type="domain" description="RCK N-terminal" evidence="3">
    <location>
        <begin position="114"/>
        <end position="239"/>
    </location>
</feature>
<dbReference type="GO" id="GO:0005886">
    <property type="term" value="C:plasma membrane"/>
    <property type="evidence" value="ECO:0007669"/>
    <property type="project" value="UniProtKB-SubCell"/>
</dbReference>
<evidence type="ECO:0000256" key="2">
    <source>
        <dbReference type="SAM" id="Phobius"/>
    </source>
</evidence>
<feature type="transmembrane region" description="Helical" evidence="2">
    <location>
        <begin position="49"/>
        <end position="67"/>
    </location>
</feature>
<gene>
    <name evidence="4" type="ORF">SAMN05216225_10363</name>
</gene>
<protein>
    <submittedName>
        <fullName evidence="4">Voltage-gated potassium channel</fullName>
    </submittedName>
</protein>
<dbReference type="InterPro" id="IPR050721">
    <property type="entry name" value="Trk_Ktr_HKT_K-transport"/>
</dbReference>
<evidence type="ECO:0000259" key="3">
    <source>
        <dbReference type="PROSITE" id="PS51201"/>
    </source>
</evidence>
<organism evidence="4 5">
    <name type="scientific">Ornithinibacillus halophilus</name>
    <dbReference type="NCBI Taxonomy" id="930117"/>
    <lineage>
        <taxon>Bacteria</taxon>
        <taxon>Bacillati</taxon>
        <taxon>Bacillota</taxon>
        <taxon>Bacilli</taxon>
        <taxon>Bacillales</taxon>
        <taxon>Bacillaceae</taxon>
        <taxon>Ornithinibacillus</taxon>
    </lineage>
</organism>
<dbReference type="Gene3D" id="1.10.287.70">
    <property type="match status" value="1"/>
</dbReference>
<dbReference type="Proteomes" id="UP000183988">
    <property type="component" value="Unassembled WGS sequence"/>
</dbReference>
<reference evidence="4 5" key="1">
    <citation type="submission" date="2016-11" db="EMBL/GenBank/DDBJ databases">
        <authorList>
            <person name="Jaros S."/>
            <person name="Januszkiewicz K."/>
            <person name="Wedrychowicz H."/>
        </authorList>
    </citation>
    <scope>NUCLEOTIDE SEQUENCE [LARGE SCALE GENOMIC DNA]</scope>
    <source>
        <strain evidence="4 5">IBRC-M 10683</strain>
    </source>
</reference>
<comment type="subcellular location">
    <subcellularLocation>
        <location evidence="1">Cell membrane</location>
        <topology evidence="1">Multi-pass membrane protein</topology>
    </subcellularLocation>
</comment>